<dbReference type="Proteomes" id="UP000608063">
    <property type="component" value="Unassembled WGS sequence"/>
</dbReference>
<evidence type="ECO:0000313" key="4">
    <source>
        <dbReference type="EMBL" id="NKT79048.1"/>
    </source>
</evidence>
<proteinExistence type="predicted"/>
<dbReference type="RefSeq" id="WP_084962650.1">
    <property type="nucleotide sequence ID" value="NZ_CP095477.1"/>
</dbReference>
<dbReference type="InterPro" id="IPR058333">
    <property type="entry name" value="DUF8020"/>
</dbReference>
<evidence type="ECO:0000313" key="5">
    <source>
        <dbReference type="EMBL" id="NKW44291.1"/>
    </source>
</evidence>
<reference evidence="3" key="1">
    <citation type="submission" date="2019-11" db="EMBL/GenBank/DDBJ databases">
        <title>Spread of Macrolides and rifampicin resistant Rhodococcus equi in clinical isolates in the USA.</title>
        <authorList>
            <person name="Alvarez-Narvaez S."/>
            <person name="Huber L."/>
            <person name="Cohen N.D."/>
            <person name="Slovis N."/>
            <person name="Greiter M."/>
            <person name="Giguere S."/>
            <person name="Hart K."/>
        </authorList>
    </citation>
    <scope>NUCLEOTIDE SEQUENCE</scope>
    <source>
        <strain evidence="3">Lh_17</strain>
    </source>
</reference>
<dbReference type="Pfam" id="PF26059">
    <property type="entry name" value="DUF8020"/>
    <property type="match status" value="1"/>
</dbReference>
<dbReference type="EMBL" id="WVDC01000018">
    <property type="protein sequence ID" value="NKW44291.1"/>
    <property type="molecule type" value="Genomic_DNA"/>
</dbReference>
<dbReference type="Proteomes" id="UP000808906">
    <property type="component" value="Unassembled WGS sequence"/>
</dbReference>
<accession>A0A9Q2URV1</accession>
<evidence type="ECO:0000259" key="2">
    <source>
        <dbReference type="Pfam" id="PF26059"/>
    </source>
</evidence>
<comment type="caution">
    <text evidence="3">The sequence shown here is derived from an EMBL/GenBank/DDBJ whole genome shotgun (WGS) entry which is preliminary data.</text>
</comment>
<reference evidence="4" key="2">
    <citation type="journal article" date="2020" name="Environ. Microbiol.">
        <title>The novel and transferable erm(51) gene confers Macrolides, Lincosamides, and Streptogramins B (MLSB) resistance to clonal Rhodococcus equi in the environment.</title>
        <authorList>
            <person name="Huber L."/>
            <person name="Giguere S."/>
            <person name="Slovis N.M."/>
            <person name="Alvarez-Narvaez S."/>
            <person name="Hart K.A."/>
            <person name="Greiter M."/>
            <person name="Morris E.R.A."/>
            <person name="Cohen N.D."/>
        </authorList>
    </citation>
    <scope>NUCLEOTIDE SEQUENCE</scope>
    <source>
        <strain evidence="4">Lh_116_1</strain>
        <strain evidence="5">Lh_16_1</strain>
    </source>
</reference>
<evidence type="ECO:0000313" key="3">
    <source>
        <dbReference type="EMBL" id="MBM4568448.1"/>
    </source>
</evidence>
<feature type="signal peptide" evidence="1">
    <location>
        <begin position="1"/>
        <end position="26"/>
    </location>
</feature>
<feature type="chain" id="PRO_5044465435" description="DUF8020 domain-containing protein" evidence="1">
    <location>
        <begin position="27"/>
        <end position="221"/>
    </location>
</feature>
<feature type="domain" description="DUF8020" evidence="2">
    <location>
        <begin position="34"/>
        <end position="104"/>
    </location>
</feature>
<organism evidence="3 6">
    <name type="scientific">Rhodococcus hoagii</name>
    <name type="common">Corynebacterium equii</name>
    <dbReference type="NCBI Taxonomy" id="43767"/>
    <lineage>
        <taxon>Bacteria</taxon>
        <taxon>Bacillati</taxon>
        <taxon>Actinomycetota</taxon>
        <taxon>Actinomycetes</taxon>
        <taxon>Mycobacteriales</taxon>
        <taxon>Nocardiaceae</taxon>
        <taxon>Prescottella</taxon>
    </lineage>
</organism>
<dbReference type="EMBL" id="WVBC01000030">
    <property type="protein sequence ID" value="NKT79048.1"/>
    <property type="molecule type" value="Genomic_DNA"/>
</dbReference>
<keyword evidence="1" id="KW-0732">Signal</keyword>
<gene>
    <name evidence="3" type="ORF">GS441_24460</name>
    <name evidence="4" type="ORF">GS882_13130</name>
    <name evidence="5" type="ORF">GS947_22680</name>
</gene>
<sequence>MKLRKFAATSALVIAAMGVGAGTAYAQPAPAQDGVGYQAHIDGRSVVTVLDAGGFHVTSDGRFVEIRNDAGQVIQTLPLTYRLGDREFSIAPVVEGRQLTLTPETDPAKATMADVAGPTLPPLPIDLSMLDKLAEGVDSAVTVGTTVGTLVGALAGCLIGGTPLALTGIGLPASVLSCLGGAATAAPVGGIIGTIVAAGPVLAYNGWQVYQTMNTPAPAAG</sequence>
<protein>
    <recommendedName>
        <fullName evidence="2">DUF8020 domain-containing protein</fullName>
    </recommendedName>
</protein>
<dbReference type="Proteomes" id="UP000603463">
    <property type="component" value="Unassembled WGS sequence"/>
</dbReference>
<evidence type="ECO:0000313" key="6">
    <source>
        <dbReference type="Proteomes" id="UP000808906"/>
    </source>
</evidence>
<evidence type="ECO:0000256" key="1">
    <source>
        <dbReference type="SAM" id="SignalP"/>
    </source>
</evidence>
<dbReference type="AlphaFoldDB" id="A0A9Q2URV1"/>
<name>A0A9Q2URV1_RHOHA</name>
<dbReference type="EMBL" id="WUXR01000020">
    <property type="protein sequence ID" value="MBM4568448.1"/>
    <property type="molecule type" value="Genomic_DNA"/>
</dbReference>